<dbReference type="Pfam" id="PF17963">
    <property type="entry name" value="Big_9"/>
    <property type="match status" value="1"/>
</dbReference>
<evidence type="ECO:0000256" key="1">
    <source>
        <dbReference type="ARBA" id="ARBA00022729"/>
    </source>
</evidence>
<feature type="domain" description="Calx-beta" evidence="5">
    <location>
        <begin position="111"/>
        <end position="214"/>
    </location>
</feature>
<dbReference type="InterPro" id="IPR011049">
    <property type="entry name" value="Serralysin-like_metalloprot_C"/>
</dbReference>
<evidence type="ECO:0000256" key="3">
    <source>
        <dbReference type="ARBA" id="ARBA00022837"/>
    </source>
</evidence>
<feature type="domain" description="Calx-beta" evidence="5">
    <location>
        <begin position="351"/>
        <end position="454"/>
    </location>
</feature>
<name>A0ABV3XP31_9RHOB</name>
<dbReference type="RefSeq" id="WP_369022825.1">
    <property type="nucleotide sequence ID" value="NZ_JBEHHI010000001.1"/>
</dbReference>
<protein>
    <submittedName>
        <fullName evidence="6">Ca2+-binding RTX toxin-like protein</fullName>
    </submittedName>
</protein>
<organism evidence="6 7">
    <name type="scientific">Rhodovulum iodosum</name>
    <dbReference type="NCBI Taxonomy" id="68291"/>
    <lineage>
        <taxon>Bacteria</taxon>
        <taxon>Pseudomonadati</taxon>
        <taxon>Pseudomonadota</taxon>
        <taxon>Alphaproteobacteria</taxon>
        <taxon>Rhodobacterales</taxon>
        <taxon>Paracoccaceae</taxon>
        <taxon>Rhodovulum</taxon>
    </lineage>
</organism>
<dbReference type="PANTHER" id="PTHR11878">
    <property type="entry name" value="SODIUM/CALCIUM EXCHANGER"/>
    <property type="match status" value="1"/>
</dbReference>
<evidence type="ECO:0000256" key="4">
    <source>
        <dbReference type="ARBA" id="ARBA00023065"/>
    </source>
</evidence>
<dbReference type="PANTHER" id="PTHR11878:SF65">
    <property type="entry name" value="NA_CA-EXCHANGE PROTEIN, ISOFORM G"/>
    <property type="match status" value="1"/>
</dbReference>
<dbReference type="Pfam" id="PF03160">
    <property type="entry name" value="Calx-beta"/>
    <property type="match status" value="6"/>
</dbReference>
<dbReference type="Proteomes" id="UP001560019">
    <property type="component" value="Unassembled WGS sequence"/>
</dbReference>
<dbReference type="InterPro" id="IPR001343">
    <property type="entry name" value="Hemolysn_Ca-bd"/>
</dbReference>
<keyword evidence="7" id="KW-1185">Reference proteome</keyword>
<proteinExistence type="predicted"/>
<keyword evidence="2" id="KW-0677">Repeat</keyword>
<dbReference type="EMBL" id="JBEHHI010000001">
    <property type="protein sequence ID" value="MEX5726799.1"/>
    <property type="molecule type" value="Genomic_DNA"/>
</dbReference>
<accession>A0ABV3XP31</accession>
<dbReference type="InterPro" id="IPR038081">
    <property type="entry name" value="CalX-like_sf"/>
</dbReference>
<dbReference type="Gene3D" id="2.150.10.10">
    <property type="entry name" value="Serralysin-like metalloprotease, C-terminal"/>
    <property type="match status" value="2"/>
</dbReference>
<evidence type="ECO:0000256" key="2">
    <source>
        <dbReference type="ARBA" id="ARBA00022737"/>
    </source>
</evidence>
<comment type="caution">
    <text evidence="6">The sequence shown here is derived from an EMBL/GenBank/DDBJ whole genome shotgun (WGS) entry which is preliminary data.</text>
</comment>
<keyword evidence="4" id="KW-0406">Ion transport</keyword>
<dbReference type="SUPFAM" id="SSF141072">
    <property type="entry name" value="CalX-like"/>
    <property type="match status" value="6"/>
</dbReference>
<reference evidence="6 7" key="1">
    <citation type="submission" date="2024-06" db="EMBL/GenBank/DDBJ databases">
        <title>Genome of Rhodovulum iodosum, a marine photoferrotroph.</title>
        <authorList>
            <person name="Bianchini G."/>
            <person name="Nikeleit V."/>
            <person name="Kappler A."/>
            <person name="Bryce C."/>
            <person name="Sanchez-Baracaldo P."/>
        </authorList>
    </citation>
    <scope>NUCLEOTIDE SEQUENCE [LARGE SCALE GENOMIC DNA]</scope>
    <source>
        <strain evidence="6 7">UT/N1</strain>
    </source>
</reference>
<dbReference type="InterPro" id="IPR018511">
    <property type="entry name" value="Hemolysin-typ_Ca-bd_CS"/>
</dbReference>
<evidence type="ECO:0000313" key="7">
    <source>
        <dbReference type="Proteomes" id="UP001560019"/>
    </source>
</evidence>
<dbReference type="SUPFAM" id="SSF51120">
    <property type="entry name" value="beta-Roll"/>
    <property type="match status" value="2"/>
</dbReference>
<gene>
    <name evidence="6" type="ORF">Ga0609869_000152</name>
</gene>
<dbReference type="InterPro" id="IPR051171">
    <property type="entry name" value="CaCA"/>
</dbReference>
<keyword evidence="1" id="KW-0732">Signal</keyword>
<dbReference type="Pfam" id="PF00353">
    <property type="entry name" value="HemolysinCabind"/>
    <property type="match status" value="3"/>
</dbReference>
<dbReference type="PROSITE" id="PS00330">
    <property type="entry name" value="HEMOLYSIN_CALCIUM"/>
    <property type="match status" value="2"/>
</dbReference>
<dbReference type="SMART" id="SM00237">
    <property type="entry name" value="Calx_beta"/>
    <property type="match status" value="3"/>
</dbReference>
<evidence type="ECO:0000259" key="5">
    <source>
        <dbReference type="SMART" id="SM00237"/>
    </source>
</evidence>
<dbReference type="PRINTS" id="PR00313">
    <property type="entry name" value="CABNDNGRPT"/>
</dbReference>
<keyword evidence="3" id="KW-0106">Calcium</keyword>
<sequence>MATVTLSGGSTTELSGSGDRNYLNWTITLSGTTSGDTVVYYRFLSGTAEKERDAYAYFSGTEVTFAPGETSKTIQYRIDSDSVDETDESIVLEVYGVENGTLSGGAPVLRSTAWILDDDGSSQDLALFVSNPVLVERDSGERDAVFELSLSEPAPSNFEVAYTTVDGSAKAGEDYDQTEGTATFVAGQSRAFVRVPVSGDNTLEGTETFSLAVDAGGPVDAEANGEATILDDDAGAALGGQPTVSVEGSWASELSGSGDRNYLNWTITLDEPGSGDTVVYYRFLSGTAEKERDAYAYFSGTSVTFAPGETSKTVQYRIDSDSVDETDESIVLEVYDAENAALAGGAPVLRSTAWILDDDGSAQDLALFVSSPVLVEGDDGSQEAVFELSLSEPAPSEFEVSYSTVDGSAVAGEDYTQTDGSLTFVEGQSRAYVRVPVSGDETLEGTEMFTLAVDAGGPVDAEANGEATILDDDAGAALGGQPTVSVEGSWASELSGSGDRNYLNWTITLDEPGSGDTVVYYRFLSGTGEAESDAYAYFSGTEVTFEPGETSKTVQYRIDSDSVDETDESIVLEVYDAENAALAGGAPVLRSTAWILDDDGSAQDLALFVSSPVLDEGDGEDAEAVFEISLSAPAPSAFELSYATIDGTAEAGEDYTQTDGTISFVEGQRLAYVRVPVTGDNSVEVAETFSLVVSSATITVDLSPAGEATILDDDQYRPEANRDTYETDEDVTLSVDAAEGVLSNDTDEEGDDLTAELVSDVSDGRLVLSSDGSFSYTPDDGFFGTDSFIYRAFDGTDPSDDTRVDIDVIEDAGPVGLTLIGTPGDDELEGGAGDDTIRGLGGADTLIGNGGDDTIEGGDGTDTINGGDGDDTILGGDTSADRRDVILGGDGNDDIDAGYGNDQVFGGGGNDTIAGGFGADDLRGQAGNDVITGSALSDLVFGGDGDDFVNGGFGFDRINGGAGADSFYHLGIANHGSDWVQDYSAAEGDVLLFGDATASADDFTVRFTHTSSPETGRSGEDDVQEAFVVYRPAGLIVWALVDGGGEDSLNIEIGGEVFDLLS</sequence>
<dbReference type="Gene3D" id="2.60.40.2030">
    <property type="match status" value="6"/>
</dbReference>
<feature type="domain" description="Calx-beta" evidence="5">
    <location>
        <begin position="591"/>
        <end position="694"/>
    </location>
</feature>
<keyword evidence="4" id="KW-0813">Transport</keyword>
<evidence type="ECO:0000313" key="6">
    <source>
        <dbReference type="EMBL" id="MEX5726799.1"/>
    </source>
</evidence>
<dbReference type="InterPro" id="IPR003644">
    <property type="entry name" value="Calx_beta"/>
</dbReference>